<dbReference type="InterPro" id="IPR001789">
    <property type="entry name" value="Sig_transdc_resp-reg_receiver"/>
</dbReference>
<name>A0A1G2DBQ3_9BACT</name>
<reference evidence="4 5" key="1">
    <citation type="journal article" date="2016" name="Nat. Commun.">
        <title>Thousands of microbial genomes shed light on interconnected biogeochemical processes in an aquifer system.</title>
        <authorList>
            <person name="Anantharaman K."/>
            <person name="Brown C.T."/>
            <person name="Hug L.A."/>
            <person name="Sharon I."/>
            <person name="Castelle C.J."/>
            <person name="Probst A.J."/>
            <person name="Thomas B.C."/>
            <person name="Singh A."/>
            <person name="Wilkins M.J."/>
            <person name="Karaoz U."/>
            <person name="Brodie E.L."/>
            <person name="Williams K.H."/>
            <person name="Hubbard S.S."/>
            <person name="Banfield J.F."/>
        </authorList>
    </citation>
    <scope>NUCLEOTIDE SEQUENCE [LARGE SCALE GENOMIC DNA]</scope>
</reference>
<dbReference type="EMBL" id="MHLO01000042">
    <property type="protein sequence ID" value="OGZ10973.1"/>
    <property type="molecule type" value="Genomic_DNA"/>
</dbReference>
<sequence length="119" mass="13391">MEDEPMLSDIVSTRFKQEHYQVFLANDGEVGLAMAKDVHPDLVLLDLLMPGTSGFEVLKKLKEDNSLAKIPVVVFSNLVQGREIEECHRLGAADFLVKAKFTPTQIVKRVQSILEKQPR</sequence>
<organism evidence="4 5">
    <name type="scientific">Candidatus Lloydbacteria bacterium RIFCSPHIGHO2_02_FULL_54_17</name>
    <dbReference type="NCBI Taxonomy" id="1798664"/>
    <lineage>
        <taxon>Bacteria</taxon>
        <taxon>Candidatus Lloydiibacteriota</taxon>
    </lineage>
</organism>
<evidence type="ECO:0000259" key="3">
    <source>
        <dbReference type="PROSITE" id="PS50110"/>
    </source>
</evidence>
<dbReference type="PANTHER" id="PTHR44591">
    <property type="entry name" value="STRESS RESPONSE REGULATOR PROTEIN 1"/>
    <property type="match status" value="1"/>
</dbReference>
<feature type="modified residue" description="4-aspartylphosphate" evidence="2">
    <location>
        <position position="46"/>
    </location>
</feature>
<evidence type="ECO:0000313" key="5">
    <source>
        <dbReference type="Proteomes" id="UP000178636"/>
    </source>
</evidence>
<accession>A0A1G2DBQ3</accession>
<evidence type="ECO:0000256" key="1">
    <source>
        <dbReference type="ARBA" id="ARBA00022553"/>
    </source>
</evidence>
<dbReference type="Pfam" id="PF00072">
    <property type="entry name" value="Response_reg"/>
    <property type="match status" value="1"/>
</dbReference>
<dbReference type="InterPro" id="IPR011006">
    <property type="entry name" value="CheY-like_superfamily"/>
</dbReference>
<gene>
    <name evidence="4" type="ORF">A3C93_04110</name>
</gene>
<comment type="caution">
    <text evidence="4">The sequence shown here is derived from an EMBL/GenBank/DDBJ whole genome shotgun (WGS) entry which is preliminary data.</text>
</comment>
<dbReference type="CDD" id="cd17574">
    <property type="entry name" value="REC_OmpR"/>
    <property type="match status" value="1"/>
</dbReference>
<dbReference type="PROSITE" id="PS50110">
    <property type="entry name" value="RESPONSE_REGULATORY"/>
    <property type="match status" value="1"/>
</dbReference>
<dbReference type="InterPro" id="IPR050595">
    <property type="entry name" value="Bact_response_regulator"/>
</dbReference>
<dbReference type="STRING" id="1798664.A3C93_04110"/>
<keyword evidence="1 2" id="KW-0597">Phosphoprotein</keyword>
<proteinExistence type="predicted"/>
<feature type="domain" description="Response regulatory" evidence="3">
    <location>
        <begin position="1"/>
        <end position="114"/>
    </location>
</feature>
<dbReference type="Proteomes" id="UP000178636">
    <property type="component" value="Unassembled WGS sequence"/>
</dbReference>
<dbReference type="AlphaFoldDB" id="A0A1G2DBQ3"/>
<evidence type="ECO:0000256" key="2">
    <source>
        <dbReference type="PROSITE-ProRule" id="PRU00169"/>
    </source>
</evidence>
<dbReference type="SUPFAM" id="SSF52172">
    <property type="entry name" value="CheY-like"/>
    <property type="match status" value="1"/>
</dbReference>
<dbReference type="SMART" id="SM00448">
    <property type="entry name" value="REC"/>
    <property type="match status" value="1"/>
</dbReference>
<dbReference type="Gene3D" id="3.40.50.2300">
    <property type="match status" value="1"/>
</dbReference>
<dbReference type="GO" id="GO:0000160">
    <property type="term" value="P:phosphorelay signal transduction system"/>
    <property type="evidence" value="ECO:0007669"/>
    <property type="project" value="InterPro"/>
</dbReference>
<evidence type="ECO:0000313" key="4">
    <source>
        <dbReference type="EMBL" id="OGZ10973.1"/>
    </source>
</evidence>
<protein>
    <recommendedName>
        <fullName evidence="3">Response regulatory domain-containing protein</fullName>
    </recommendedName>
</protein>
<dbReference type="PANTHER" id="PTHR44591:SF3">
    <property type="entry name" value="RESPONSE REGULATORY DOMAIN-CONTAINING PROTEIN"/>
    <property type="match status" value="1"/>
</dbReference>